<accession>A0A0F9M1K4</accession>
<keyword evidence="3" id="KW-0472">Membrane</keyword>
<comment type="caution">
    <text evidence="5">The sequence shown here is derived from an EMBL/GenBank/DDBJ whole genome shotgun (WGS) entry which is preliminary data.</text>
</comment>
<dbReference type="AlphaFoldDB" id="A0A0F9M1K4"/>
<keyword evidence="2" id="KW-0201">Cytochrome c-type biogenesis</keyword>
<keyword evidence="3" id="KW-1133">Transmembrane helix</keyword>
<dbReference type="GO" id="GO:0017004">
    <property type="term" value="P:cytochrome complex assembly"/>
    <property type="evidence" value="ECO:0007669"/>
    <property type="project" value="UniProtKB-KW"/>
</dbReference>
<gene>
    <name evidence="5" type="ORF">LCGC14_1439870</name>
</gene>
<dbReference type="GO" id="GO:0020037">
    <property type="term" value="F:heme binding"/>
    <property type="evidence" value="ECO:0007669"/>
    <property type="project" value="InterPro"/>
</dbReference>
<comment type="similarity">
    <text evidence="1">Belongs to the CcmF/CycK/Ccl1/NrfE/CcsA family.</text>
</comment>
<feature type="transmembrane region" description="Helical" evidence="3">
    <location>
        <begin position="247"/>
        <end position="267"/>
    </location>
</feature>
<feature type="transmembrane region" description="Helical" evidence="3">
    <location>
        <begin position="71"/>
        <end position="93"/>
    </location>
</feature>
<dbReference type="Pfam" id="PF01578">
    <property type="entry name" value="Cytochrom_C_asm"/>
    <property type="match status" value="1"/>
</dbReference>
<feature type="non-terminal residue" evidence="5">
    <location>
        <position position="302"/>
    </location>
</feature>
<evidence type="ECO:0000256" key="1">
    <source>
        <dbReference type="ARBA" id="ARBA00009186"/>
    </source>
</evidence>
<evidence type="ECO:0000256" key="2">
    <source>
        <dbReference type="ARBA" id="ARBA00022748"/>
    </source>
</evidence>
<feature type="domain" description="Cytochrome c assembly protein" evidence="4">
    <location>
        <begin position="124"/>
        <end position="299"/>
    </location>
</feature>
<feature type="transmembrane region" description="Helical" evidence="3">
    <location>
        <begin position="153"/>
        <end position="175"/>
    </location>
</feature>
<evidence type="ECO:0000313" key="5">
    <source>
        <dbReference type="EMBL" id="KKM70520.1"/>
    </source>
</evidence>
<proteinExistence type="inferred from homology"/>
<dbReference type="InterPro" id="IPR002541">
    <property type="entry name" value="Cyt_c_assembly"/>
</dbReference>
<protein>
    <recommendedName>
        <fullName evidence="4">Cytochrome c assembly protein domain-containing protein</fullName>
    </recommendedName>
</protein>
<feature type="transmembrane region" description="Helical" evidence="3">
    <location>
        <begin position="12"/>
        <end position="33"/>
    </location>
</feature>
<keyword evidence="3" id="KW-0812">Transmembrane</keyword>
<dbReference type="GO" id="GO:0015232">
    <property type="term" value="F:heme transmembrane transporter activity"/>
    <property type="evidence" value="ECO:0007669"/>
    <property type="project" value="InterPro"/>
</dbReference>
<sequence>MRFKQNTTANVVIISVGTIFFINIIIPLFLNLVEFDLKITIISILGNLLILSTIGLTIVDISYLLLKKKNYILLSSLTMVLAISSFLLLEYSFLSGFFDILYVWSYSSTSLPILYKLVAIWAGESGSIMTWMVFNSIAIFLFRIKNQDKDDNVFIHSVIISLIVSTVFLVILFFLNPFNLEKSPLFFAYPNGLGLNLLLISPFMIWHPLFTFIAYAIFLIPFTVVIAESLKRDSKLLNSYQQKFFEFSLKIGWLVLSLSIGLGGYWAKVALSWGRYWGWDPVETASIIPWFFISAYFHTKLF</sequence>
<dbReference type="InterPro" id="IPR003567">
    <property type="entry name" value="Cyt_c_biogenesis"/>
</dbReference>
<organism evidence="5">
    <name type="scientific">marine sediment metagenome</name>
    <dbReference type="NCBI Taxonomy" id="412755"/>
    <lineage>
        <taxon>unclassified sequences</taxon>
        <taxon>metagenomes</taxon>
        <taxon>ecological metagenomes</taxon>
    </lineage>
</organism>
<feature type="transmembrane region" description="Helical" evidence="3">
    <location>
        <begin position="205"/>
        <end position="227"/>
    </location>
</feature>
<dbReference type="PRINTS" id="PR01410">
    <property type="entry name" value="CCBIOGENESIS"/>
</dbReference>
<reference evidence="5" key="1">
    <citation type="journal article" date="2015" name="Nature">
        <title>Complex archaea that bridge the gap between prokaryotes and eukaryotes.</title>
        <authorList>
            <person name="Spang A."/>
            <person name="Saw J.H."/>
            <person name="Jorgensen S.L."/>
            <person name="Zaremba-Niedzwiedzka K."/>
            <person name="Martijn J."/>
            <person name="Lind A.E."/>
            <person name="van Eijk R."/>
            <person name="Schleper C."/>
            <person name="Guy L."/>
            <person name="Ettema T.J."/>
        </authorList>
    </citation>
    <scope>NUCLEOTIDE SEQUENCE</scope>
</reference>
<evidence type="ECO:0000259" key="4">
    <source>
        <dbReference type="Pfam" id="PF01578"/>
    </source>
</evidence>
<feature type="transmembrane region" description="Helical" evidence="3">
    <location>
        <begin position="279"/>
        <end position="297"/>
    </location>
</feature>
<dbReference type="PANTHER" id="PTHR43653">
    <property type="entry name" value="CYTOCHROME C ASSEMBLY PROTEIN-RELATED"/>
    <property type="match status" value="1"/>
</dbReference>
<dbReference type="EMBL" id="LAZR01009801">
    <property type="protein sequence ID" value="KKM70520.1"/>
    <property type="molecule type" value="Genomic_DNA"/>
</dbReference>
<evidence type="ECO:0000256" key="3">
    <source>
        <dbReference type="SAM" id="Phobius"/>
    </source>
</evidence>
<feature type="transmembrane region" description="Helical" evidence="3">
    <location>
        <begin position="113"/>
        <end position="141"/>
    </location>
</feature>
<dbReference type="GO" id="GO:0016020">
    <property type="term" value="C:membrane"/>
    <property type="evidence" value="ECO:0007669"/>
    <property type="project" value="InterPro"/>
</dbReference>
<dbReference type="PANTHER" id="PTHR43653:SF1">
    <property type="entry name" value="CYTOCHROME C-TYPE BIOGENESIS PROTEIN CCMF"/>
    <property type="match status" value="1"/>
</dbReference>
<feature type="transmembrane region" description="Helical" evidence="3">
    <location>
        <begin position="39"/>
        <end position="59"/>
    </location>
</feature>
<name>A0A0F9M1K4_9ZZZZ</name>